<dbReference type="PANTHER" id="PTHR33048">
    <property type="entry name" value="PTH11-LIKE INTEGRAL MEMBRANE PROTEIN (AFU_ORTHOLOGUE AFUA_5G11245)"/>
    <property type="match status" value="1"/>
</dbReference>
<evidence type="ECO:0000256" key="5">
    <source>
        <dbReference type="ARBA" id="ARBA00038359"/>
    </source>
</evidence>
<dbReference type="InterPro" id="IPR049326">
    <property type="entry name" value="Rhodopsin_dom_fungi"/>
</dbReference>
<evidence type="ECO:0000256" key="2">
    <source>
        <dbReference type="ARBA" id="ARBA00022692"/>
    </source>
</evidence>
<evidence type="ECO:0000313" key="9">
    <source>
        <dbReference type="EMBL" id="CAF9942357.1"/>
    </source>
</evidence>
<organism evidence="9 10">
    <name type="scientific">Imshaugia aleurites</name>
    <dbReference type="NCBI Taxonomy" id="172621"/>
    <lineage>
        <taxon>Eukaryota</taxon>
        <taxon>Fungi</taxon>
        <taxon>Dikarya</taxon>
        <taxon>Ascomycota</taxon>
        <taxon>Pezizomycotina</taxon>
        <taxon>Lecanoromycetes</taxon>
        <taxon>OSLEUM clade</taxon>
        <taxon>Lecanoromycetidae</taxon>
        <taxon>Lecanorales</taxon>
        <taxon>Lecanorineae</taxon>
        <taxon>Parmeliaceae</taxon>
        <taxon>Imshaugia</taxon>
    </lineage>
</organism>
<dbReference type="AlphaFoldDB" id="A0A8H3J833"/>
<feature type="transmembrane region" description="Helical" evidence="7">
    <location>
        <begin position="108"/>
        <end position="131"/>
    </location>
</feature>
<comment type="subcellular location">
    <subcellularLocation>
        <location evidence="1">Membrane</location>
        <topology evidence="1">Multi-pass membrane protein</topology>
    </subcellularLocation>
</comment>
<protein>
    <recommendedName>
        <fullName evidence="8">Rhodopsin domain-containing protein</fullName>
    </recommendedName>
</protein>
<gene>
    <name evidence="9" type="ORF">IMSHALPRED_003637</name>
</gene>
<keyword evidence="4 7" id="KW-0472">Membrane</keyword>
<evidence type="ECO:0000256" key="3">
    <source>
        <dbReference type="ARBA" id="ARBA00022989"/>
    </source>
</evidence>
<comment type="caution">
    <text evidence="9">The sequence shown here is derived from an EMBL/GenBank/DDBJ whole genome shotgun (WGS) entry which is preliminary data.</text>
</comment>
<evidence type="ECO:0000259" key="8">
    <source>
        <dbReference type="Pfam" id="PF20684"/>
    </source>
</evidence>
<reference evidence="9" key="1">
    <citation type="submission" date="2021-03" db="EMBL/GenBank/DDBJ databases">
        <authorList>
            <person name="Tagirdzhanova G."/>
        </authorList>
    </citation>
    <scope>NUCLEOTIDE SEQUENCE</scope>
</reference>
<feature type="region of interest" description="Disordered" evidence="6">
    <location>
        <begin position="337"/>
        <end position="365"/>
    </location>
</feature>
<dbReference type="EMBL" id="CAJPDT010000182">
    <property type="protein sequence ID" value="CAF9942357.1"/>
    <property type="molecule type" value="Genomic_DNA"/>
</dbReference>
<evidence type="ECO:0000256" key="6">
    <source>
        <dbReference type="SAM" id="MobiDB-lite"/>
    </source>
</evidence>
<feature type="transmembrane region" description="Helical" evidence="7">
    <location>
        <begin position="259"/>
        <end position="279"/>
    </location>
</feature>
<evidence type="ECO:0000313" key="10">
    <source>
        <dbReference type="Proteomes" id="UP000664534"/>
    </source>
</evidence>
<evidence type="ECO:0000256" key="1">
    <source>
        <dbReference type="ARBA" id="ARBA00004141"/>
    </source>
</evidence>
<dbReference type="GO" id="GO:0016020">
    <property type="term" value="C:membrane"/>
    <property type="evidence" value="ECO:0007669"/>
    <property type="project" value="UniProtKB-SubCell"/>
</dbReference>
<dbReference type="PANTHER" id="PTHR33048:SF57">
    <property type="entry name" value="INTEGRAL MEMBRANE PROTEIN-RELATED"/>
    <property type="match status" value="1"/>
</dbReference>
<feature type="transmembrane region" description="Helical" evidence="7">
    <location>
        <begin position="185"/>
        <end position="213"/>
    </location>
</feature>
<keyword evidence="3 7" id="KW-1133">Transmembrane helix</keyword>
<sequence length="386" mass="42253">MYLDPTHGDSLGITVIVLDALFLGLAAVAIGIRLWARKIQGLDLSLNDYAAVLAWPLAAGLVTTCVIGRPSFLSAVAFLTRQAVFQDGGGKRMYLVKPANIPEILKSYLAANIAWAAANTSIKISIVHFYITVFRSNKAFLKVAYAVIAAVISFGVGIVLCTFLICRPIAKFWYSTLPGNCGNFVQFLLALSICNVAIDLTIILLPIPMIWWLQTSKRRKMELTITFTLGLVICAITTIRVILAVHFKINDFTNGIARIGIVTTLEPLLGIIVACLPMFPPALKRIFGSVKKISPETQHGLSSSMVRLRPERSKNSTPNRFDESWLLTDLENNRIGLPVSGPSSKPNSLIREGSQSVGTEMPPQSSITVRHEWVVRSEAIHLGAQR</sequence>
<feature type="transmembrane region" description="Helical" evidence="7">
    <location>
        <begin position="12"/>
        <end position="36"/>
    </location>
</feature>
<evidence type="ECO:0000256" key="7">
    <source>
        <dbReference type="SAM" id="Phobius"/>
    </source>
</evidence>
<keyword evidence="2 7" id="KW-0812">Transmembrane</keyword>
<proteinExistence type="inferred from homology"/>
<name>A0A8H3J833_9LECA</name>
<feature type="transmembrane region" description="Helical" evidence="7">
    <location>
        <begin position="225"/>
        <end position="247"/>
    </location>
</feature>
<dbReference type="OrthoDB" id="5329176at2759"/>
<dbReference type="InterPro" id="IPR052337">
    <property type="entry name" value="SAT4-like"/>
</dbReference>
<evidence type="ECO:0000256" key="4">
    <source>
        <dbReference type="ARBA" id="ARBA00023136"/>
    </source>
</evidence>
<keyword evidence="10" id="KW-1185">Reference proteome</keyword>
<feature type="compositionally biased region" description="Polar residues" evidence="6">
    <location>
        <begin position="341"/>
        <end position="365"/>
    </location>
</feature>
<accession>A0A8H3J833</accession>
<dbReference type="Pfam" id="PF20684">
    <property type="entry name" value="Fung_rhodopsin"/>
    <property type="match status" value="1"/>
</dbReference>
<feature type="domain" description="Rhodopsin" evidence="8">
    <location>
        <begin position="32"/>
        <end position="284"/>
    </location>
</feature>
<feature type="transmembrane region" description="Helical" evidence="7">
    <location>
        <begin position="143"/>
        <end position="165"/>
    </location>
</feature>
<dbReference type="Proteomes" id="UP000664534">
    <property type="component" value="Unassembled WGS sequence"/>
</dbReference>
<comment type="similarity">
    <text evidence="5">Belongs to the SAT4 family.</text>
</comment>